<reference evidence="3" key="2">
    <citation type="journal article" date="2008" name="Nucleic Acids Res.">
        <title>The rice annotation project database (RAP-DB): 2008 update.</title>
        <authorList>
            <consortium name="The rice annotation project (RAP)"/>
        </authorList>
    </citation>
    <scope>GENOME REANNOTATION</scope>
    <source>
        <strain evidence="3">cv. Nipponbare</strain>
    </source>
</reference>
<dbReference type="EMBL" id="AC135226">
    <property type="protein sequence ID" value="AAO37478.1"/>
    <property type="molecule type" value="Genomic_DNA"/>
</dbReference>
<gene>
    <name evidence="2" type="primary">OSJNBa0037J17.19</name>
</gene>
<name>Q850V7_ORYSJ</name>
<evidence type="ECO:0000313" key="2">
    <source>
        <dbReference type="EMBL" id="AAO37478.1"/>
    </source>
</evidence>
<reference evidence="3" key="1">
    <citation type="journal article" date="2005" name="Nature">
        <title>The map-based sequence of the rice genome.</title>
        <authorList>
            <consortium name="International rice genome sequencing project (IRGSP)"/>
            <person name="Matsumoto T."/>
            <person name="Wu J."/>
            <person name="Kanamori H."/>
            <person name="Katayose Y."/>
            <person name="Fujisawa M."/>
            <person name="Namiki N."/>
            <person name="Mizuno H."/>
            <person name="Yamamoto K."/>
            <person name="Antonio B.A."/>
            <person name="Baba T."/>
            <person name="Sakata K."/>
            <person name="Nagamura Y."/>
            <person name="Aoki H."/>
            <person name="Arikawa K."/>
            <person name="Arita K."/>
            <person name="Bito T."/>
            <person name="Chiden Y."/>
            <person name="Fujitsuka N."/>
            <person name="Fukunaka R."/>
            <person name="Hamada M."/>
            <person name="Harada C."/>
            <person name="Hayashi A."/>
            <person name="Hijishita S."/>
            <person name="Honda M."/>
            <person name="Hosokawa S."/>
            <person name="Ichikawa Y."/>
            <person name="Idonuma A."/>
            <person name="Iijima M."/>
            <person name="Ikeda M."/>
            <person name="Ikeno M."/>
            <person name="Ito K."/>
            <person name="Ito S."/>
            <person name="Ito T."/>
            <person name="Ito Y."/>
            <person name="Ito Y."/>
            <person name="Iwabuchi A."/>
            <person name="Kamiya K."/>
            <person name="Karasawa W."/>
            <person name="Kurita K."/>
            <person name="Katagiri S."/>
            <person name="Kikuta A."/>
            <person name="Kobayashi H."/>
            <person name="Kobayashi N."/>
            <person name="Machita K."/>
            <person name="Maehara T."/>
            <person name="Masukawa M."/>
            <person name="Mizubayashi T."/>
            <person name="Mukai Y."/>
            <person name="Nagasaki H."/>
            <person name="Nagata Y."/>
            <person name="Naito S."/>
            <person name="Nakashima M."/>
            <person name="Nakama Y."/>
            <person name="Nakamichi Y."/>
            <person name="Nakamura M."/>
            <person name="Meguro A."/>
            <person name="Negishi M."/>
            <person name="Ohta I."/>
            <person name="Ohta T."/>
            <person name="Okamoto M."/>
            <person name="Ono N."/>
            <person name="Saji S."/>
            <person name="Sakaguchi M."/>
            <person name="Sakai K."/>
            <person name="Shibata M."/>
            <person name="Shimokawa T."/>
            <person name="Song J."/>
            <person name="Takazaki Y."/>
            <person name="Terasawa K."/>
            <person name="Tsugane M."/>
            <person name="Tsuji K."/>
            <person name="Ueda S."/>
            <person name="Waki K."/>
            <person name="Yamagata H."/>
            <person name="Yamamoto M."/>
            <person name="Yamamoto S."/>
            <person name="Yamane H."/>
            <person name="Yoshiki S."/>
            <person name="Yoshihara R."/>
            <person name="Yukawa K."/>
            <person name="Zhong H."/>
            <person name="Yano M."/>
            <person name="Yuan Q."/>
            <person name="Ouyang S."/>
            <person name="Liu J."/>
            <person name="Jones K.M."/>
            <person name="Gansberger K."/>
            <person name="Moffat K."/>
            <person name="Hill J."/>
            <person name="Bera J."/>
            <person name="Fadrosh D."/>
            <person name="Jin S."/>
            <person name="Johri S."/>
            <person name="Kim M."/>
            <person name="Overton L."/>
            <person name="Reardon M."/>
            <person name="Tsitrin T."/>
            <person name="Vuong H."/>
            <person name="Weaver B."/>
            <person name="Ciecko A."/>
            <person name="Tallon L."/>
            <person name="Jackson J."/>
            <person name="Pai G."/>
            <person name="Aken S.V."/>
            <person name="Utterback T."/>
            <person name="Reidmuller S."/>
            <person name="Feldblyum T."/>
            <person name="Hsiao J."/>
            <person name="Zismann V."/>
            <person name="Iobst S."/>
            <person name="de Vazeille A.R."/>
            <person name="Buell C.R."/>
            <person name="Ying K."/>
            <person name="Li Y."/>
            <person name="Lu T."/>
            <person name="Huang Y."/>
            <person name="Zhao Q."/>
            <person name="Feng Q."/>
            <person name="Zhang L."/>
            <person name="Zhu J."/>
            <person name="Weng Q."/>
            <person name="Mu J."/>
            <person name="Lu Y."/>
            <person name="Fan D."/>
            <person name="Liu Y."/>
            <person name="Guan J."/>
            <person name="Zhang Y."/>
            <person name="Yu S."/>
            <person name="Liu X."/>
            <person name="Zhang Y."/>
            <person name="Hong G."/>
            <person name="Han B."/>
            <person name="Choisne N."/>
            <person name="Demange N."/>
            <person name="Orjeda G."/>
            <person name="Samain S."/>
            <person name="Cattolico L."/>
            <person name="Pelletier E."/>
            <person name="Couloux A."/>
            <person name="Segurens B."/>
            <person name="Wincker P."/>
            <person name="D'Hont A."/>
            <person name="Scarpelli C."/>
            <person name="Weissenbach J."/>
            <person name="Salanoubat M."/>
            <person name="Quetier F."/>
            <person name="Yu Y."/>
            <person name="Kim H.R."/>
            <person name="Rambo T."/>
            <person name="Currie J."/>
            <person name="Collura K."/>
            <person name="Luo M."/>
            <person name="Yang T."/>
            <person name="Ammiraju J.S.S."/>
            <person name="Engler F."/>
            <person name="Soderlund C."/>
            <person name="Wing R.A."/>
            <person name="Palmer L.E."/>
            <person name="de la Bastide M."/>
            <person name="Spiegel L."/>
            <person name="Nascimento L."/>
            <person name="Zutavern T."/>
            <person name="O'Shaughnessy A."/>
            <person name="Dike S."/>
            <person name="Dedhia N."/>
            <person name="Preston R."/>
            <person name="Balija V."/>
            <person name="McCombie W.R."/>
            <person name="Chow T."/>
            <person name="Chen H."/>
            <person name="Chung M."/>
            <person name="Chen C."/>
            <person name="Shaw J."/>
            <person name="Wu H."/>
            <person name="Hsiao K."/>
            <person name="Chao Y."/>
            <person name="Chu M."/>
            <person name="Cheng C."/>
            <person name="Hour A."/>
            <person name="Lee P."/>
            <person name="Lin S."/>
            <person name="Lin Y."/>
            <person name="Liou J."/>
            <person name="Liu S."/>
            <person name="Hsing Y."/>
            <person name="Raghuvanshi S."/>
            <person name="Mohanty A."/>
            <person name="Bharti A.K."/>
            <person name="Gaur A."/>
            <person name="Gupta V."/>
            <person name="Kumar D."/>
            <person name="Ravi V."/>
            <person name="Vij S."/>
            <person name="Kapur A."/>
            <person name="Khurana P."/>
            <person name="Khurana P."/>
            <person name="Khurana J.P."/>
            <person name="Tyagi A.K."/>
            <person name="Gaikwad K."/>
            <person name="Singh A."/>
            <person name="Dalal V."/>
            <person name="Srivastava S."/>
            <person name="Dixit A."/>
            <person name="Pal A.K."/>
            <person name="Ghazi I.A."/>
            <person name="Yadav M."/>
            <person name="Pandit A."/>
            <person name="Bhargava A."/>
            <person name="Sureshbabu K."/>
            <person name="Batra K."/>
            <person name="Sharma T.R."/>
            <person name="Mohapatra T."/>
            <person name="Singh N.K."/>
            <person name="Messing J."/>
            <person name="Nelson A.B."/>
            <person name="Fuks G."/>
            <person name="Kavchok S."/>
            <person name="Keizer G."/>
            <person name="Linton E."/>
            <person name="Llaca V."/>
            <person name="Song R."/>
            <person name="Tanyolac B."/>
            <person name="Young S."/>
            <person name="Ho-Il K."/>
            <person name="Hahn J.H."/>
            <person name="Sangsakoo G."/>
            <person name="Vanavichit A."/>
            <person name="de Mattos Luiz.A.T."/>
            <person name="Zimmer P.D."/>
            <person name="Malone G."/>
            <person name="Dellagostin O."/>
            <person name="de Oliveira A.C."/>
            <person name="Bevan M."/>
            <person name="Bancroft I."/>
            <person name="Minx P."/>
            <person name="Cordum H."/>
            <person name="Wilson R."/>
            <person name="Cheng Z."/>
            <person name="Jin W."/>
            <person name="Jiang J."/>
            <person name="Leong S.A."/>
            <person name="Iwama H."/>
            <person name="Gojobori T."/>
            <person name="Itoh T."/>
            <person name="Niimura Y."/>
            <person name="Fujii Y."/>
            <person name="Habara T."/>
            <person name="Sakai H."/>
            <person name="Sato Y."/>
            <person name="Wilson G."/>
            <person name="Kumar K."/>
            <person name="McCouch S."/>
            <person name="Juretic N."/>
            <person name="Hoen D."/>
            <person name="Wright S."/>
            <person name="Bruskiewich R."/>
            <person name="Bureau T."/>
            <person name="Miyao A."/>
            <person name="Hirochika H."/>
            <person name="Nishikawa T."/>
            <person name="Kadowaki K."/>
            <person name="Sugiura M."/>
            <person name="Burr B."/>
            <person name="Sasaki T."/>
        </authorList>
    </citation>
    <scope>NUCLEOTIDE SEQUENCE [LARGE SCALE GENOMIC DNA]</scope>
    <source>
        <strain evidence="3">cv. Nipponbare</strain>
    </source>
</reference>
<dbReference type="Proteomes" id="UP000000763">
    <property type="component" value="Chromosome 3"/>
</dbReference>
<sequence>MAPPIAGNGRANRLSLLAGASSGRAVASSSIAAASPSPACPPFPAETPGAAFPPSPFPFLRVGRLQPPLSPCLSAGRRRHHLPRLRDAALIPGITSSSPEFRRNTVARAGFSFLLGGISSGCPFRHARASAGAAVPSLGTVTGVVRAILASVQPLPAALIASSPAPAVLVRLVRVRQVCRCSPVLVFVLGSASSSLAPAASRLRPRIAAEAVPSPFVSVVPLSSFRRFPKRGSRPSPKVRKAVISEQGKSHHP</sequence>
<proteinExistence type="predicted"/>
<feature type="compositionally biased region" description="Basic residues" evidence="1">
    <location>
        <begin position="230"/>
        <end position="241"/>
    </location>
</feature>
<feature type="region of interest" description="Disordered" evidence="1">
    <location>
        <begin position="230"/>
        <end position="253"/>
    </location>
</feature>
<evidence type="ECO:0000313" key="3">
    <source>
        <dbReference type="Proteomes" id="UP000000763"/>
    </source>
</evidence>
<evidence type="ECO:0000256" key="1">
    <source>
        <dbReference type="SAM" id="MobiDB-lite"/>
    </source>
</evidence>
<accession>Q850V7</accession>
<evidence type="ECO:0008006" key="4">
    <source>
        <dbReference type="Google" id="ProtNLM"/>
    </source>
</evidence>
<protein>
    <recommendedName>
        <fullName evidence="4">Cell wall protein-like</fullName>
    </recommendedName>
</protein>
<dbReference type="AlphaFoldDB" id="Q850V7"/>
<organism evidence="2 3">
    <name type="scientific">Oryza sativa subsp. japonica</name>
    <name type="common">Rice</name>
    <dbReference type="NCBI Taxonomy" id="39947"/>
    <lineage>
        <taxon>Eukaryota</taxon>
        <taxon>Viridiplantae</taxon>
        <taxon>Streptophyta</taxon>
        <taxon>Embryophyta</taxon>
        <taxon>Tracheophyta</taxon>
        <taxon>Spermatophyta</taxon>
        <taxon>Magnoliopsida</taxon>
        <taxon>Liliopsida</taxon>
        <taxon>Poales</taxon>
        <taxon>Poaceae</taxon>
        <taxon>BOP clade</taxon>
        <taxon>Oryzoideae</taxon>
        <taxon>Oryzeae</taxon>
        <taxon>Oryzinae</taxon>
        <taxon>Oryza</taxon>
        <taxon>Oryza sativa</taxon>
    </lineage>
</organism>